<evidence type="ECO:0000256" key="1">
    <source>
        <dbReference type="ARBA" id="ARBA00022490"/>
    </source>
</evidence>
<dbReference type="InterPro" id="IPR012337">
    <property type="entry name" value="RNaseH-like_sf"/>
</dbReference>
<dbReference type="InterPro" id="IPR036397">
    <property type="entry name" value="RNaseH_sf"/>
</dbReference>
<gene>
    <name evidence="8" type="primary">rnd</name>
    <name evidence="8" type="ORF">FIV34_08775</name>
</gene>
<dbReference type="GO" id="GO:0033890">
    <property type="term" value="F:ribonuclease D activity"/>
    <property type="evidence" value="ECO:0007669"/>
    <property type="project" value="UniProtKB-EC"/>
</dbReference>
<reference evidence="8 9" key="1">
    <citation type="submission" date="2019-06" db="EMBL/GenBank/DDBJ databases">
        <title>A complete genome sequence for Luteibacter pinisoli MAH-14.</title>
        <authorList>
            <person name="Baltrus D.A."/>
        </authorList>
    </citation>
    <scope>NUCLEOTIDE SEQUENCE [LARGE SCALE GENOMIC DNA]</scope>
    <source>
        <strain evidence="8 9">MAH-14</strain>
    </source>
</reference>
<dbReference type="InterPro" id="IPR051086">
    <property type="entry name" value="RNase_D-like"/>
</dbReference>
<dbReference type="SMART" id="SM00474">
    <property type="entry name" value="35EXOc"/>
    <property type="match status" value="1"/>
</dbReference>
<dbReference type="AlphaFoldDB" id="A0A4Y5Z438"/>
<keyword evidence="4 8" id="KW-0378">Hydrolase</keyword>
<proteinExistence type="predicted"/>
<evidence type="ECO:0000256" key="5">
    <source>
        <dbReference type="ARBA" id="ARBA00022839"/>
    </source>
</evidence>
<dbReference type="InterPro" id="IPR044876">
    <property type="entry name" value="HRDC_dom_sf"/>
</dbReference>
<dbReference type="Gene3D" id="1.10.150.80">
    <property type="entry name" value="HRDC domain"/>
    <property type="match status" value="2"/>
</dbReference>
<dbReference type="NCBIfam" id="TIGR01388">
    <property type="entry name" value="rnd"/>
    <property type="match status" value="1"/>
</dbReference>
<evidence type="ECO:0000256" key="2">
    <source>
        <dbReference type="ARBA" id="ARBA00022694"/>
    </source>
</evidence>
<dbReference type="InterPro" id="IPR006292">
    <property type="entry name" value="RNase_D"/>
</dbReference>
<dbReference type="InterPro" id="IPR002121">
    <property type="entry name" value="HRDC_dom"/>
</dbReference>
<dbReference type="Gene3D" id="3.30.420.10">
    <property type="entry name" value="Ribonuclease H-like superfamily/Ribonuclease H"/>
    <property type="match status" value="1"/>
</dbReference>
<evidence type="ECO:0000313" key="9">
    <source>
        <dbReference type="Proteomes" id="UP000316093"/>
    </source>
</evidence>
<evidence type="ECO:0000256" key="4">
    <source>
        <dbReference type="ARBA" id="ARBA00022801"/>
    </source>
</evidence>
<dbReference type="Pfam" id="PF01612">
    <property type="entry name" value="DNA_pol_A_exo1"/>
    <property type="match status" value="1"/>
</dbReference>
<dbReference type="GO" id="GO:0000166">
    <property type="term" value="F:nucleotide binding"/>
    <property type="evidence" value="ECO:0007669"/>
    <property type="project" value="InterPro"/>
</dbReference>
<feature type="domain" description="HRDC" evidence="7">
    <location>
        <begin position="217"/>
        <end position="297"/>
    </location>
</feature>
<protein>
    <submittedName>
        <fullName evidence="8">Ribonuclease D</fullName>
        <ecNumber evidence="8">3.1.13.5</ecNumber>
    </submittedName>
</protein>
<dbReference type="PANTHER" id="PTHR47649">
    <property type="entry name" value="RIBONUCLEASE D"/>
    <property type="match status" value="1"/>
</dbReference>
<feature type="region of interest" description="Disordered" evidence="6">
    <location>
        <begin position="195"/>
        <end position="214"/>
    </location>
</feature>
<dbReference type="SUPFAM" id="SSF53098">
    <property type="entry name" value="Ribonuclease H-like"/>
    <property type="match status" value="1"/>
</dbReference>
<organism evidence="8 9">
    <name type="scientific">Luteibacter pinisoli</name>
    <dbReference type="NCBI Taxonomy" id="2589080"/>
    <lineage>
        <taxon>Bacteria</taxon>
        <taxon>Pseudomonadati</taxon>
        <taxon>Pseudomonadota</taxon>
        <taxon>Gammaproteobacteria</taxon>
        <taxon>Lysobacterales</taxon>
        <taxon>Rhodanobacteraceae</taxon>
        <taxon>Luteibacter</taxon>
    </lineage>
</organism>
<dbReference type="EMBL" id="CP041046">
    <property type="protein sequence ID" value="QDE39285.1"/>
    <property type="molecule type" value="Genomic_DNA"/>
</dbReference>
<dbReference type="CDD" id="cd06142">
    <property type="entry name" value="RNaseD_exo"/>
    <property type="match status" value="1"/>
</dbReference>
<dbReference type="GO" id="GO:0008033">
    <property type="term" value="P:tRNA processing"/>
    <property type="evidence" value="ECO:0007669"/>
    <property type="project" value="UniProtKB-KW"/>
</dbReference>
<keyword evidence="3" id="KW-0540">Nuclease</keyword>
<keyword evidence="2" id="KW-0819">tRNA processing</keyword>
<dbReference type="KEGG" id="lpy:FIV34_08775"/>
<dbReference type="PROSITE" id="PS50967">
    <property type="entry name" value="HRDC"/>
    <property type="match status" value="1"/>
</dbReference>
<name>A0A4Y5Z438_9GAMM</name>
<dbReference type="EC" id="3.1.13.5" evidence="8"/>
<keyword evidence="1" id="KW-0963">Cytoplasm</keyword>
<accession>A0A4Y5Z438</accession>
<dbReference type="GO" id="GO:0008408">
    <property type="term" value="F:3'-5' exonuclease activity"/>
    <property type="evidence" value="ECO:0007669"/>
    <property type="project" value="InterPro"/>
</dbReference>
<dbReference type="PANTHER" id="PTHR47649:SF1">
    <property type="entry name" value="RIBONUCLEASE D"/>
    <property type="match status" value="1"/>
</dbReference>
<dbReference type="RefSeq" id="WP_139981658.1">
    <property type="nucleotide sequence ID" value="NZ_CP041046.1"/>
</dbReference>
<dbReference type="OrthoDB" id="9800549at2"/>
<dbReference type="InterPro" id="IPR002562">
    <property type="entry name" value="3'-5'_exonuclease_dom"/>
</dbReference>
<dbReference type="Pfam" id="PF00570">
    <property type="entry name" value="HRDC"/>
    <property type="match status" value="1"/>
</dbReference>
<evidence type="ECO:0000259" key="7">
    <source>
        <dbReference type="PROSITE" id="PS50967"/>
    </source>
</evidence>
<evidence type="ECO:0000256" key="3">
    <source>
        <dbReference type="ARBA" id="ARBA00022722"/>
    </source>
</evidence>
<sequence>MSSSELAPAAPWIDHRDDLAAWLAPIGPTAVVGLDTEFMRRNTFYPQLALLQLAHEGRYALIDPLGDTLGDTLQPVFAAQPVVTVMHSAGEDLEAMAPFLPDGPHTLFDTQIAAAFVGMGLGISYRALVADLVGAELDKGETRSDWLQRPLTESQKLYATLDVVHLHPVHAILTERLAERGREAWHAEDCARMKRRASQREGDPQPQRGFKPAADWPRERQALLRRILRWRETTARTLDKPRSWLLEDAHALDLAGSLPKDLAALEALARGTRALRAAQREELFEVVRRPVEASEVEATASVLGHPAGEAKRVINEMRSAIDTLATHLDLPPGLLCSRRSMEEYVMGGGEWPEALEGWRREVLFDRLSALLPG</sequence>
<dbReference type="GO" id="GO:0003676">
    <property type="term" value="F:nucleic acid binding"/>
    <property type="evidence" value="ECO:0007669"/>
    <property type="project" value="InterPro"/>
</dbReference>
<dbReference type="SUPFAM" id="SSF47819">
    <property type="entry name" value="HRDC-like"/>
    <property type="match status" value="2"/>
</dbReference>
<evidence type="ECO:0000313" key="8">
    <source>
        <dbReference type="EMBL" id="QDE39285.1"/>
    </source>
</evidence>
<dbReference type="Proteomes" id="UP000316093">
    <property type="component" value="Chromosome"/>
</dbReference>
<evidence type="ECO:0000256" key="6">
    <source>
        <dbReference type="SAM" id="MobiDB-lite"/>
    </source>
</evidence>
<keyword evidence="5" id="KW-0269">Exonuclease</keyword>
<keyword evidence="9" id="KW-1185">Reference proteome</keyword>
<dbReference type="InterPro" id="IPR010997">
    <property type="entry name" value="HRDC-like_sf"/>
</dbReference>